<reference evidence="2" key="1">
    <citation type="submission" date="2024-06" db="EMBL/GenBank/DDBJ databases">
        <title>Multi-omics analyses provide insights into the biosynthesis of the anticancer antibiotic pleurotin in Hohenbuehelia grisea.</title>
        <authorList>
            <person name="Weaver J.A."/>
            <person name="Alberti F."/>
        </authorList>
    </citation>
    <scope>NUCLEOTIDE SEQUENCE [LARGE SCALE GENOMIC DNA]</scope>
    <source>
        <strain evidence="2">T-177</strain>
    </source>
</reference>
<protein>
    <submittedName>
        <fullName evidence="1">Uncharacterized protein</fullName>
    </submittedName>
</protein>
<evidence type="ECO:0000313" key="1">
    <source>
        <dbReference type="EMBL" id="KAL0955759.1"/>
    </source>
</evidence>
<organism evidence="1 2">
    <name type="scientific">Hohenbuehelia grisea</name>
    <dbReference type="NCBI Taxonomy" id="104357"/>
    <lineage>
        <taxon>Eukaryota</taxon>
        <taxon>Fungi</taxon>
        <taxon>Dikarya</taxon>
        <taxon>Basidiomycota</taxon>
        <taxon>Agaricomycotina</taxon>
        <taxon>Agaricomycetes</taxon>
        <taxon>Agaricomycetidae</taxon>
        <taxon>Agaricales</taxon>
        <taxon>Pleurotineae</taxon>
        <taxon>Pleurotaceae</taxon>
        <taxon>Hohenbuehelia</taxon>
    </lineage>
</organism>
<accession>A0ABR3JJ16</accession>
<comment type="caution">
    <text evidence="1">The sequence shown here is derived from an EMBL/GenBank/DDBJ whole genome shotgun (WGS) entry which is preliminary data.</text>
</comment>
<keyword evidence="2" id="KW-1185">Reference proteome</keyword>
<gene>
    <name evidence="1" type="ORF">HGRIS_001974</name>
</gene>
<evidence type="ECO:0000313" key="2">
    <source>
        <dbReference type="Proteomes" id="UP001556367"/>
    </source>
</evidence>
<name>A0ABR3JJ16_9AGAR</name>
<dbReference type="EMBL" id="JASNQZ010000006">
    <property type="protein sequence ID" value="KAL0955759.1"/>
    <property type="molecule type" value="Genomic_DNA"/>
</dbReference>
<sequence>MAPGFGISECVIRPIDVDDVPYLFPVPHSIVFQYAHRCPELCQFLRSDFISFTPPLKCRPMGF</sequence>
<proteinExistence type="predicted"/>
<dbReference type="Proteomes" id="UP001556367">
    <property type="component" value="Unassembled WGS sequence"/>
</dbReference>